<dbReference type="Pfam" id="PF00392">
    <property type="entry name" value="GntR"/>
    <property type="match status" value="1"/>
</dbReference>
<dbReference type="EMBL" id="JBEWSZ010000007">
    <property type="protein sequence ID" value="MET2832129.1"/>
    <property type="molecule type" value="Genomic_DNA"/>
</dbReference>
<sequence>MTKLTSLKSEKRLLDRRAADQIRSHILEGVLPAGERLLETQLSEELEVSRGTVRSALAQLANEGLVQQVAFTRWEVSGTSTVDAWEIYTLRGALEGLGARLAAANVTEADGARLRGIADDLLHAIREGRFQDATGIDFDLHTAIIELAKHKRLAEQHRFIVQQVRFHMVQSGFLPNDYEELIAEHKALIEAVIAGDADRAEKLARNHNDAEVKLLAKLLKQGGSAKPIREKAS</sequence>
<keyword evidence="1" id="KW-0805">Transcription regulation</keyword>
<organism evidence="5 6">
    <name type="scientific">Mesorhizobium shangrilense</name>
    <dbReference type="NCBI Taxonomy" id="460060"/>
    <lineage>
        <taxon>Bacteria</taxon>
        <taxon>Pseudomonadati</taxon>
        <taxon>Pseudomonadota</taxon>
        <taxon>Alphaproteobacteria</taxon>
        <taxon>Hyphomicrobiales</taxon>
        <taxon>Phyllobacteriaceae</taxon>
        <taxon>Mesorhizobium</taxon>
    </lineage>
</organism>
<dbReference type="CDD" id="cd07377">
    <property type="entry name" value="WHTH_GntR"/>
    <property type="match status" value="1"/>
</dbReference>
<keyword evidence="6" id="KW-1185">Reference proteome</keyword>
<protein>
    <submittedName>
        <fullName evidence="5">GntR family transcriptional regulator</fullName>
    </submittedName>
</protein>
<dbReference type="Gene3D" id="1.10.10.10">
    <property type="entry name" value="Winged helix-like DNA-binding domain superfamily/Winged helix DNA-binding domain"/>
    <property type="match status" value="1"/>
</dbReference>
<dbReference type="SUPFAM" id="SSF48008">
    <property type="entry name" value="GntR ligand-binding domain-like"/>
    <property type="match status" value="1"/>
</dbReference>
<dbReference type="InterPro" id="IPR036390">
    <property type="entry name" value="WH_DNA-bd_sf"/>
</dbReference>
<feature type="domain" description="HTH gntR-type" evidence="4">
    <location>
        <begin position="12"/>
        <end position="84"/>
    </location>
</feature>
<dbReference type="InterPro" id="IPR011711">
    <property type="entry name" value="GntR_C"/>
</dbReference>
<comment type="caution">
    <text evidence="5">The sequence shown here is derived from an EMBL/GenBank/DDBJ whole genome shotgun (WGS) entry which is preliminary data.</text>
</comment>
<dbReference type="SMART" id="SM00345">
    <property type="entry name" value="HTH_GNTR"/>
    <property type="match status" value="1"/>
</dbReference>
<dbReference type="InterPro" id="IPR008920">
    <property type="entry name" value="TF_FadR/GntR_C"/>
</dbReference>
<dbReference type="RefSeq" id="WP_354464354.1">
    <property type="nucleotide sequence ID" value="NZ_JBEWSZ010000007.1"/>
</dbReference>
<proteinExistence type="predicted"/>
<dbReference type="PROSITE" id="PS50949">
    <property type="entry name" value="HTH_GNTR"/>
    <property type="match status" value="1"/>
</dbReference>
<dbReference type="PRINTS" id="PR00035">
    <property type="entry name" value="HTHGNTR"/>
</dbReference>
<gene>
    <name evidence="5" type="ORF">ABVQ20_34795</name>
</gene>
<name>A0ABV2DQJ2_9HYPH</name>
<keyword evidence="2" id="KW-0238">DNA-binding</keyword>
<evidence type="ECO:0000313" key="5">
    <source>
        <dbReference type="EMBL" id="MET2832129.1"/>
    </source>
</evidence>
<dbReference type="PANTHER" id="PTHR43537:SF24">
    <property type="entry name" value="GLUCONATE OPERON TRANSCRIPTIONAL REPRESSOR"/>
    <property type="match status" value="1"/>
</dbReference>
<keyword evidence="3" id="KW-0804">Transcription</keyword>
<evidence type="ECO:0000256" key="2">
    <source>
        <dbReference type="ARBA" id="ARBA00023125"/>
    </source>
</evidence>
<evidence type="ECO:0000256" key="1">
    <source>
        <dbReference type="ARBA" id="ARBA00023015"/>
    </source>
</evidence>
<accession>A0ABV2DQJ2</accession>
<evidence type="ECO:0000256" key="3">
    <source>
        <dbReference type="ARBA" id="ARBA00023163"/>
    </source>
</evidence>
<dbReference type="InterPro" id="IPR036388">
    <property type="entry name" value="WH-like_DNA-bd_sf"/>
</dbReference>
<evidence type="ECO:0000313" key="6">
    <source>
        <dbReference type="Proteomes" id="UP001548832"/>
    </source>
</evidence>
<dbReference type="Pfam" id="PF07729">
    <property type="entry name" value="FCD"/>
    <property type="match status" value="1"/>
</dbReference>
<evidence type="ECO:0000259" key="4">
    <source>
        <dbReference type="PROSITE" id="PS50949"/>
    </source>
</evidence>
<dbReference type="SMART" id="SM00895">
    <property type="entry name" value="FCD"/>
    <property type="match status" value="1"/>
</dbReference>
<dbReference type="SUPFAM" id="SSF46785">
    <property type="entry name" value="Winged helix' DNA-binding domain"/>
    <property type="match status" value="1"/>
</dbReference>
<reference evidence="5 6" key="1">
    <citation type="submission" date="2024-06" db="EMBL/GenBank/DDBJ databases">
        <authorList>
            <person name="Kim D.-U."/>
        </authorList>
    </citation>
    <scope>NUCLEOTIDE SEQUENCE [LARGE SCALE GENOMIC DNA]</scope>
    <source>
        <strain evidence="5 6">KACC15460</strain>
    </source>
</reference>
<dbReference type="InterPro" id="IPR000524">
    <property type="entry name" value="Tscrpt_reg_HTH_GntR"/>
</dbReference>
<dbReference type="PANTHER" id="PTHR43537">
    <property type="entry name" value="TRANSCRIPTIONAL REGULATOR, GNTR FAMILY"/>
    <property type="match status" value="1"/>
</dbReference>
<dbReference type="Gene3D" id="1.20.120.530">
    <property type="entry name" value="GntR ligand-binding domain-like"/>
    <property type="match status" value="1"/>
</dbReference>
<dbReference type="Proteomes" id="UP001548832">
    <property type="component" value="Unassembled WGS sequence"/>
</dbReference>